<evidence type="ECO:0000313" key="1">
    <source>
        <dbReference type="EMBL" id="CAJ1935774.1"/>
    </source>
</evidence>
<proteinExistence type="predicted"/>
<dbReference type="AlphaFoldDB" id="A0AA86VDT8"/>
<accession>A0AA86VDT8</accession>
<evidence type="ECO:0000313" key="2">
    <source>
        <dbReference type="Proteomes" id="UP001189624"/>
    </source>
</evidence>
<gene>
    <name evidence="1" type="ORF">AYBTSS11_LOCUS7098</name>
</gene>
<dbReference type="Proteomes" id="UP001189624">
    <property type="component" value="Chromosome 3"/>
</dbReference>
<sequence>MSSSVSLCSISSSPLSSLLFTSFPLNPKCLFRSRPFDPIQPSSLFPSPSSYGQHKYAISTPLNFSDYWDVLKEIQNLRKNPKYCTRN</sequence>
<dbReference type="EMBL" id="OY731400">
    <property type="protein sequence ID" value="CAJ1935774.1"/>
    <property type="molecule type" value="Genomic_DNA"/>
</dbReference>
<organism evidence="1 2">
    <name type="scientific">Sphenostylis stenocarpa</name>
    <dbReference type="NCBI Taxonomy" id="92480"/>
    <lineage>
        <taxon>Eukaryota</taxon>
        <taxon>Viridiplantae</taxon>
        <taxon>Streptophyta</taxon>
        <taxon>Embryophyta</taxon>
        <taxon>Tracheophyta</taxon>
        <taxon>Spermatophyta</taxon>
        <taxon>Magnoliopsida</taxon>
        <taxon>eudicotyledons</taxon>
        <taxon>Gunneridae</taxon>
        <taxon>Pentapetalae</taxon>
        <taxon>rosids</taxon>
        <taxon>fabids</taxon>
        <taxon>Fabales</taxon>
        <taxon>Fabaceae</taxon>
        <taxon>Papilionoideae</taxon>
        <taxon>50 kb inversion clade</taxon>
        <taxon>NPAAA clade</taxon>
        <taxon>indigoferoid/millettioid clade</taxon>
        <taxon>Phaseoleae</taxon>
        <taxon>Sphenostylis</taxon>
    </lineage>
</organism>
<dbReference type="Gramene" id="rna-AYBTSS11_LOCUS7098">
    <property type="protein sequence ID" value="CAJ1935774.1"/>
    <property type="gene ID" value="gene-AYBTSS11_LOCUS7098"/>
</dbReference>
<reference evidence="1" key="1">
    <citation type="submission" date="2023-10" db="EMBL/GenBank/DDBJ databases">
        <authorList>
            <person name="Domelevo Entfellner J.-B."/>
        </authorList>
    </citation>
    <scope>NUCLEOTIDE SEQUENCE</scope>
</reference>
<protein>
    <submittedName>
        <fullName evidence="1">Uncharacterized protein</fullName>
    </submittedName>
</protein>
<name>A0AA86VDT8_9FABA</name>
<keyword evidence="2" id="KW-1185">Reference proteome</keyword>